<accession>A0A9D1H0V1</accession>
<evidence type="ECO:0000256" key="1">
    <source>
        <dbReference type="SAM" id="Phobius"/>
    </source>
</evidence>
<gene>
    <name evidence="2" type="ORF">IAA98_15320</name>
</gene>
<keyword evidence="1" id="KW-1133">Transmembrane helix</keyword>
<reference evidence="2" key="2">
    <citation type="journal article" date="2021" name="PeerJ">
        <title>Extensive microbial diversity within the chicken gut microbiome revealed by metagenomics and culture.</title>
        <authorList>
            <person name="Gilroy R."/>
            <person name="Ravi A."/>
            <person name="Getino M."/>
            <person name="Pursley I."/>
            <person name="Horton D.L."/>
            <person name="Alikhan N.F."/>
            <person name="Baker D."/>
            <person name="Gharbi K."/>
            <person name="Hall N."/>
            <person name="Watson M."/>
            <person name="Adriaenssens E.M."/>
            <person name="Foster-Nyarko E."/>
            <person name="Jarju S."/>
            <person name="Secka A."/>
            <person name="Antonio M."/>
            <person name="Oren A."/>
            <person name="Chaudhuri R.R."/>
            <person name="La Ragione R."/>
            <person name="Hildebrand F."/>
            <person name="Pallen M.J."/>
        </authorList>
    </citation>
    <scope>NUCLEOTIDE SEQUENCE</scope>
    <source>
        <strain evidence="2">ChiGjej1B1-24693</strain>
    </source>
</reference>
<feature type="transmembrane region" description="Helical" evidence="1">
    <location>
        <begin position="573"/>
        <end position="592"/>
    </location>
</feature>
<organism evidence="2 3">
    <name type="scientific">Candidatus Avipropionibacterium avicola</name>
    <dbReference type="NCBI Taxonomy" id="2840701"/>
    <lineage>
        <taxon>Bacteria</taxon>
        <taxon>Bacillati</taxon>
        <taxon>Actinomycetota</taxon>
        <taxon>Actinomycetes</taxon>
        <taxon>Propionibacteriales</taxon>
        <taxon>Propionibacteriaceae</taxon>
        <taxon>Propionibacteriaceae incertae sedis</taxon>
        <taxon>Candidatus Avipropionibacterium</taxon>
    </lineage>
</organism>
<dbReference type="AlphaFoldDB" id="A0A9D1H0V1"/>
<feature type="transmembrane region" description="Helical" evidence="1">
    <location>
        <begin position="542"/>
        <end position="561"/>
    </location>
</feature>
<sequence>MTTPASSPNPSALTVLLAAPGTMNAVRDALTDWSAVGLVQPFLWIDSSGVQPHHVPALGIADGRPHGTTVQHALSGTRYARIRICSLVPLLGANDDPATTPVDAAVEAQIAQLVLANAQAKVELVRCLVARPDAAPRSEVAREGWHNILISPEDSRGPGLGRTVFTEDDDPLHVAGPAAAAIAGLTGLWTGIGEAPLDDVSPPPGRTVRLARTFTRGFTAAEVEQQVRAGVLTTEDGLPAPRQQSAMSVHAEDVPAATSAMASALWHKHRSILRGPRATAAPETAQEIGGGQAFKMFMGFLWNSLKGSPTRWYTGVVHAVSSATAKVTHEMVFGAAPSSYAVVVGGVRADGNPAGWEDLALASSQMSEALNQGQHQQAAPADLSTVMKDYVAGAMTLADGGDHAHGMPPIQIGPDRAVLRDPSDCAPGPQDNLQIPTHLVDQVGYPSLHPSDLLGTQMARARLGEASRNQHLAVEADRVDAEIQGWQQRFARSYPVQVGNTLVRQIQSTAGEVRSLLNNIQSAAEVPDLSGEIQAKQRSLALAMRIVLGAFLVFLAADIVVAVKDLILVKHAVWIGIGLLLLWLIVTGAMFFTGQRALFGELHRRRVAAGQAEVNRENLRHASNDLKRLTETYGHYLVWSRIAGAAIAQPFGPAPQVAPDPEPISAGLPMATRFGVAEVQPDQVSRAVVTIRRDLYRIGWMTVPWEQLLAEAGARIGPDGYEVSERPDRLFGMAPGPQSLLSRWADVLEHQGTGTTSGNQIWQYVLGTFDGPQAELKESLVTQVRVGAGGPRGVTSQPMADFMANVDLAGQAGQVGPQSFDGAVLSVGARMGSRTAVTQQWSRGSGSGLARTVVLVQLGDGFPDYELAMLDQSLDAPQHTQAKLGSEDAATWTF</sequence>
<evidence type="ECO:0000313" key="2">
    <source>
        <dbReference type="EMBL" id="HIT76947.1"/>
    </source>
</evidence>
<dbReference type="EMBL" id="DVLP01000442">
    <property type="protein sequence ID" value="HIT76947.1"/>
    <property type="molecule type" value="Genomic_DNA"/>
</dbReference>
<name>A0A9D1H0V1_9ACTN</name>
<comment type="caution">
    <text evidence="2">The sequence shown here is derived from an EMBL/GenBank/DDBJ whole genome shotgun (WGS) entry which is preliminary data.</text>
</comment>
<keyword evidence="1" id="KW-0812">Transmembrane</keyword>
<protein>
    <submittedName>
        <fullName evidence="2">Uncharacterized protein</fullName>
    </submittedName>
</protein>
<keyword evidence="1" id="KW-0472">Membrane</keyword>
<proteinExistence type="predicted"/>
<evidence type="ECO:0000313" key="3">
    <source>
        <dbReference type="Proteomes" id="UP000886842"/>
    </source>
</evidence>
<dbReference type="Proteomes" id="UP000886842">
    <property type="component" value="Unassembled WGS sequence"/>
</dbReference>
<reference evidence="2" key="1">
    <citation type="submission" date="2020-10" db="EMBL/GenBank/DDBJ databases">
        <authorList>
            <person name="Gilroy R."/>
        </authorList>
    </citation>
    <scope>NUCLEOTIDE SEQUENCE</scope>
    <source>
        <strain evidence="2">ChiGjej1B1-24693</strain>
    </source>
</reference>